<sequence length="214" mass="25072">MVKSKLYLNNSEEKIVMFLYEYTGWVYKKKISKETGLQDQTTMKNLRKLTDKEIVEFKKVPPSFKLSYYGRKFIHRYKGVIWAKNRESSIVIETPELILKDGHLSSHYVIDIYPISKKEFEKKAFIVDNKSQIRSFIGTHDIKWYRISSKSAFGTRSSGGMPNYLSVTIPERVYKKLKIITKIKNKYYKVSIGDRQMQSLFSYGKTLFIKGGSI</sequence>
<gene>
    <name evidence="1" type="ORF">LCGC14_0755450</name>
</gene>
<evidence type="ECO:0000313" key="1">
    <source>
        <dbReference type="EMBL" id="KKN38237.1"/>
    </source>
</evidence>
<dbReference type="InterPro" id="IPR036388">
    <property type="entry name" value="WH-like_DNA-bd_sf"/>
</dbReference>
<name>A0A0F9QMJ8_9ZZZZ</name>
<dbReference type="SUPFAM" id="SSF46785">
    <property type="entry name" value="Winged helix' DNA-binding domain"/>
    <property type="match status" value="1"/>
</dbReference>
<reference evidence="1" key="1">
    <citation type="journal article" date="2015" name="Nature">
        <title>Complex archaea that bridge the gap between prokaryotes and eukaryotes.</title>
        <authorList>
            <person name="Spang A."/>
            <person name="Saw J.H."/>
            <person name="Jorgensen S.L."/>
            <person name="Zaremba-Niedzwiedzka K."/>
            <person name="Martijn J."/>
            <person name="Lind A.E."/>
            <person name="van Eijk R."/>
            <person name="Schleper C."/>
            <person name="Guy L."/>
            <person name="Ettema T.J."/>
        </authorList>
    </citation>
    <scope>NUCLEOTIDE SEQUENCE</scope>
</reference>
<dbReference type="AlphaFoldDB" id="A0A0F9QMJ8"/>
<dbReference type="Gene3D" id="1.10.10.10">
    <property type="entry name" value="Winged helix-like DNA-binding domain superfamily/Winged helix DNA-binding domain"/>
    <property type="match status" value="1"/>
</dbReference>
<dbReference type="EMBL" id="LAZR01001843">
    <property type="protein sequence ID" value="KKN38237.1"/>
    <property type="molecule type" value="Genomic_DNA"/>
</dbReference>
<protein>
    <submittedName>
        <fullName evidence="1">Uncharacterized protein</fullName>
    </submittedName>
</protein>
<proteinExistence type="predicted"/>
<comment type="caution">
    <text evidence="1">The sequence shown here is derived from an EMBL/GenBank/DDBJ whole genome shotgun (WGS) entry which is preliminary data.</text>
</comment>
<organism evidence="1">
    <name type="scientific">marine sediment metagenome</name>
    <dbReference type="NCBI Taxonomy" id="412755"/>
    <lineage>
        <taxon>unclassified sequences</taxon>
        <taxon>metagenomes</taxon>
        <taxon>ecological metagenomes</taxon>
    </lineage>
</organism>
<dbReference type="InterPro" id="IPR036390">
    <property type="entry name" value="WH_DNA-bd_sf"/>
</dbReference>
<accession>A0A0F9QMJ8</accession>